<dbReference type="PANTHER" id="PTHR10963:SF55">
    <property type="entry name" value="GLYCOSIDE HYDROLASE FAMILY 16 PROTEIN"/>
    <property type="match status" value="1"/>
</dbReference>
<dbReference type="InterPro" id="IPR010496">
    <property type="entry name" value="AL/BT2_dom"/>
</dbReference>
<organism evidence="3 4">
    <name type="scientific">Paenibacillus plantarum</name>
    <dbReference type="NCBI Taxonomy" id="2654975"/>
    <lineage>
        <taxon>Bacteria</taxon>
        <taxon>Bacillati</taxon>
        <taxon>Bacillota</taxon>
        <taxon>Bacilli</taxon>
        <taxon>Bacillales</taxon>
        <taxon>Paenibacillaceae</taxon>
        <taxon>Paenibacillus</taxon>
    </lineage>
</organism>
<dbReference type="InterPro" id="IPR013320">
    <property type="entry name" value="ConA-like_dom_sf"/>
</dbReference>
<comment type="caution">
    <text evidence="3">The sequence shown here is derived from an EMBL/GenBank/DDBJ whole genome shotgun (WGS) entry which is preliminary data.</text>
</comment>
<evidence type="ECO:0000313" key="4">
    <source>
        <dbReference type="Proteomes" id="UP000653578"/>
    </source>
</evidence>
<dbReference type="Pfam" id="PF06439">
    <property type="entry name" value="3keto-disac_hyd"/>
    <property type="match status" value="1"/>
</dbReference>
<comment type="similarity">
    <text evidence="1">Belongs to the glycosyl hydrolase 16 family.</text>
</comment>
<dbReference type="Proteomes" id="UP000653578">
    <property type="component" value="Unassembled WGS sequence"/>
</dbReference>
<dbReference type="Pfam" id="PF00722">
    <property type="entry name" value="Glyco_hydro_16"/>
    <property type="match status" value="1"/>
</dbReference>
<evidence type="ECO:0000313" key="3">
    <source>
        <dbReference type="EMBL" id="NOU62810.1"/>
    </source>
</evidence>
<proteinExistence type="inferred from homology"/>
<feature type="domain" description="GH16" evidence="2">
    <location>
        <begin position="1"/>
        <end position="163"/>
    </location>
</feature>
<gene>
    <name evidence="3" type="ORF">GC096_01950</name>
</gene>
<dbReference type="PANTHER" id="PTHR10963">
    <property type="entry name" value="GLYCOSYL HYDROLASE-RELATED"/>
    <property type="match status" value="1"/>
</dbReference>
<dbReference type="RefSeq" id="WP_171628627.1">
    <property type="nucleotide sequence ID" value="NZ_WHNY01000005.1"/>
</dbReference>
<dbReference type="SUPFAM" id="SSF49899">
    <property type="entry name" value="Concanavalin A-like lectins/glucanases"/>
    <property type="match status" value="1"/>
</dbReference>
<dbReference type="InterPro" id="IPR050546">
    <property type="entry name" value="Glycosyl_Hydrlase_16"/>
</dbReference>
<dbReference type="EMBL" id="WHNY01000005">
    <property type="protein sequence ID" value="NOU62810.1"/>
    <property type="molecule type" value="Genomic_DNA"/>
</dbReference>
<sequence length="340" mass="38236">MIYQHIPTDIKYATQYGYFEVRAKSQKGSGMHTAFWATGVEDEAWQELEVDISEHPGRNAQQTLMNFYKWDDPNATDSAGSVNVGFDMTTEYHIYAMEWDASGIKLYVDNQLKRTYSYSPNYRMNFYLGIYENAGWTGPLDTTIAYPKEFAVDYFRAYKRDPNATPPADLLRDNFEDGSATDWTTGLGSWSVVTDSSKVFRQSATTGEGIVTNGNTLWHNYFVESKVKIATANGGAGVIGRYQDANNYYMLRLNNTGDKLQLYKKSSEIFTLLQEIAVTVNLNTWYTLKLVMIENSLDGYLDGVKKISGITDSSISTGSIGLRTFNADAKYDDVGAGHNY</sequence>
<dbReference type="Gene3D" id="2.60.120.200">
    <property type="match status" value="1"/>
</dbReference>
<evidence type="ECO:0000259" key="2">
    <source>
        <dbReference type="PROSITE" id="PS51762"/>
    </source>
</evidence>
<dbReference type="InterPro" id="IPR000757">
    <property type="entry name" value="Beta-glucanase-like"/>
</dbReference>
<protein>
    <submittedName>
        <fullName evidence="3">Family 16 glycosylhydrolase</fullName>
    </submittedName>
</protein>
<dbReference type="Gene3D" id="2.60.120.560">
    <property type="entry name" value="Exo-inulinase, domain 1"/>
    <property type="match status" value="1"/>
</dbReference>
<name>A0ABX1X472_9BACL</name>
<dbReference type="PROSITE" id="PS51762">
    <property type="entry name" value="GH16_2"/>
    <property type="match status" value="1"/>
</dbReference>
<dbReference type="CDD" id="cd00413">
    <property type="entry name" value="Glyco_hydrolase_16"/>
    <property type="match status" value="1"/>
</dbReference>
<accession>A0ABX1X472</accession>
<reference evidence="3 4" key="1">
    <citation type="submission" date="2019-10" db="EMBL/GenBank/DDBJ databases">
        <title>Description of Paenibacillus humi sp. nov.</title>
        <authorList>
            <person name="Carlier A."/>
            <person name="Qi S."/>
        </authorList>
    </citation>
    <scope>NUCLEOTIDE SEQUENCE [LARGE SCALE GENOMIC DNA]</scope>
    <source>
        <strain evidence="3 4">LMG 31461</strain>
    </source>
</reference>
<keyword evidence="4" id="KW-1185">Reference proteome</keyword>
<evidence type="ECO:0000256" key="1">
    <source>
        <dbReference type="ARBA" id="ARBA00006865"/>
    </source>
</evidence>